<gene>
    <name evidence="1" type="ORF">RQP52_05275</name>
</gene>
<proteinExistence type="predicted"/>
<comment type="caution">
    <text evidence="1">The sequence shown here is derived from an EMBL/GenBank/DDBJ whole genome shotgun (WGS) entry which is preliminary data.</text>
</comment>
<organism evidence="1 2">
    <name type="scientific">Paenibacillus violae</name>
    <dbReference type="NCBI Taxonomy" id="3077234"/>
    <lineage>
        <taxon>Bacteria</taxon>
        <taxon>Bacillati</taxon>
        <taxon>Bacillota</taxon>
        <taxon>Bacilli</taxon>
        <taxon>Bacillales</taxon>
        <taxon>Paenibacillaceae</taxon>
        <taxon>Paenibacillus</taxon>
    </lineage>
</organism>
<dbReference type="RefSeq" id="WP_315949899.1">
    <property type="nucleotide sequence ID" value="NZ_JAWCUD010000001.1"/>
</dbReference>
<keyword evidence="2" id="KW-1185">Reference proteome</keyword>
<evidence type="ECO:0000313" key="2">
    <source>
        <dbReference type="Proteomes" id="UP001260980"/>
    </source>
</evidence>
<accession>A0ABU3R8W0</accession>
<dbReference type="Proteomes" id="UP001260980">
    <property type="component" value="Unassembled WGS sequence"/>
</dbReference>
<evidence type="ECO:0000313" key="1">
    <source>
        <dbReference type="EMBL" id="MDU0200491.1"/>
    </source>
</evidence>
<sequence length="53" mass="5955">MKKHPYPPAGRELDAFFDGERRQEFVKGTGGLYFEENELFPLGAELQGLISAP</sequence>
<name>A0ABU3R8W0_9BACL</name>
<protein>
    <submittedName>
        <fullName evidence="1">Uncharacterized protein</fullName>
    </submittedName>
</protein>
<reference evidence="1 2" key="1">
    <citation type="submission" date="2023-10" db="EMBL/GenBank/DDBJ databases">
        <title>Paenibacillus strain PFR10 Genome sequencing and assembly.</title>
        <authorList>
            <person name="Kim I."/>
        </authorList>
    </citation>
    <scope>NUCLEOTIDE SEQUENCE [LARGE SCALE GENOMIC DNA]</scope>
    <source>
        <strain evidence="1 2">PFR10</strain>
    </source>
</reference>
<dbReference type="EMBL" id="JAWCUD010000001">
    <property type="protein sequence ID" value="MDU0200491.1"/>
    <property type="molecule type" value="Genomic_DNA"/>
</dbReference>